<organism evidence="10 11">
    <name type="scientific">Rhodotorula paludigena</name>
    <dbReference type="NCBI Taxonomy" id="86838"/>
    <lineage>
        <taxon>Eukaryota</taxon>
        <taxon>Fungi</taxon>
        <taxon>Dikarya</taxon>
        <taxon>Basidiomycota</taxon>
        <taxon>Pucciniomycotina</taxon>
        <taxon>Microbotryomycetes</taxon>
        <taxon>Sporidiobolales</taxon>
        <taxon>Sporidiobolaceae</taxon>
        <taxon>Rhodotorula</taxon>
    </lineage>
</organism>
<keyword evidence="3" id="KW-0862">Zinc</keyword>
<comment type="caution">
    <text evidence="10">The sequence shown here is derived from an EMBL/GenBank/DDBJ whole genome shotgun (WGS) entry which is preliminary data.</text>
</comment>
<keyword evidence="7" id="KW-0539">Nucleus</keyword>
<sequence>MSTSYQAIAPAAPAPVAPRPISNPTPSAPGSSTSGPTPPAAVASTSSAPAPPPPAAAKKKRRSKVDSACRFCRRSHMQCSGERPCQRCIKREIAHLCTDEPLPALDGAPGGGGTKGAHAAAPPPPAVAVAETEGTGVDAVGGGGAGGASASSLLNTLGLDMGDALSSAAAAAGQLGGAAGTSSSSFASFLQGGGGAGGAAGAGLLGQDAQDIFNAASQAGQQTMFTPDFNLAMLDLANDGLGAGLGLDMTSGGEGEFHGLGLSEFLQSLNDAPLFASSDPSGQPGQIGGLPINDDTGLTVNPPDPGAGAGAGGAGEGAKDKVKSTGPSVPGSPINKTERFLLTAADQKDGSRSDRLARVIHAKFEAGLLRPYNHVAGYTRLMKWMADKYVALQALSVQACVFVLASRQRTLHTLSEFRPTFRAIASGLTDLDLVFIEEAFERLLLDYDRVFSSMGIPSCLWRRTGEIYKGNKEFAALVGVPIEHLQGGKLAIYELMAEESAVNYWEKYGNIAFDVGQKAVLTSCVLINQSILSRKRKKAGADKGKVSEDAMVNACFSFTIRRDSYGIPSMIVGNFIRL</sequence>
<name>A0AAV5GC01_9BASI</name>
<evidence type="ECO:0000256" key="5">
    <source>
        <dbReference type="ARBA" id="ARBA00023125"/>
    </source>
</evidence>
<evidence type="ECO:0000256" key="4">
    <source>
        <dbReference type="ARBA" id="ARBA00023015"/>
    </source>
</evidence>
<dbReference type="AlphaFoldDB" id="A0AAV5GC01"/>
<dbReference type="SUPFAM" id="SSF57701">
    <property type="entry name" value="Zn2/Cys6 DNA-binding domain"/>
    <property type="match status" value="1"/>
</dbReference>
<dbReference type="PANTHER" id="PTHR31986">
    <property type="entry name" value="REGULATOR OF DRUG SENSITIVITY 2"/>
    <property type="match status" value="1"/>
</dbReference>
<evidence type="ECO:0000256" key="2">
    <source>
        <dbReference type="ARBA" id="ARBA00022723"/>
    </source>
</evidence>
<evidence type="ECO:0000256" key="3">
    <source>
        <dbReference type="ARBA" id="ARBA00022833"/>
    </source>
</evidence>
<dbReference type="Pfam" id="PF00172">
    <property type="entry name" value="Zn_clus"/>
    <property type="match status" value="1"/>
</dbReference>
<evidence type="ECO:0000256" key="6">
    <source>
        <dbReference type="ARBA" id="ARBA00023163"/>
    </source>
</evidence>
<evidence type="ECO:0000256" key="8">
    <source>
        <dbReference type="SAM" id="MobiDB-lite"/>
    </source>
</evidence>
<dbReference type="Gene3D" id="4.10.240.10">
    <property type="entry name" value="Zn(2)-C6 fungal-type DNA-binding domain"/>
    <property type="match status" value="1"/>
</dbReference>
<dbReference type="InterPro" id="IPR001138">
    <property type="entry name" value="Zn2Cys6_DnaBD"/>
</dbReference>
<feature type="region of interest" description="Disordered" evidence="8">
    <location>
        <begin position="279"/>
        <end position="337"/>
    </location>
</feature>
<proteinExistence type="predicted"/>
<dbReference type="PROSITE" id="PS50048">
    <property type="entry name" value="ZN2_CY6_FUNGAL_2"/>
    <property type="match status" value="1"/>
</dbReference>
<dbReference type="Proteomes" id="UP001342314">
    <property type="component" value="Unassembled WGS sequence"/>
</dbReference>
<feature type="domain" description="Zn(2)-C6 fungal-type" evidence="9">
    <location>
        <begin position="68"/>
        <end position="99"/>
    </location>
</feature>
<accession>A0AAV5GC01</accession>
<dbReference type="PROSITE" id="PS00463">
    <property type="entry name" value="ZN2_CY6_FUNGAL_1"/>
    <property type="match status" value="1"/>
</dbReference>
<dbReference type="SMART" id="SM00066">
    <property type="entry name" value="GAL4"/>
    <property type="match status" value="1"/>
</dbReference>
<feature type="region of interest" description="Disordered" evidence="8">
    <location>
        <begin position="1"/>
        <end position="63"/>
    </location>
</feature>
<dbReference type="InterPro" id="IPR056751">
    <property type="entry name" value="PAS_13"/>
</dbReference>
<evidence type="ECO:0000256" key="1">
    <source>
        <dbReference type="ARBA" id="ARBA00004123"/>
    </source>
</evidence>
<evidence type="ECO:0000259" key="9">
    <source>
        <dbReference type="PROSITE" id="PS50048"/>
    </source>
</evidence>
<keyword evidence="4" id="KW-0805">Transcription regulation</keyword>
<gene>
    <name evidence="10" type="ORF">Rhopal_000323-T1</name>
</gene>
<protein>
    <recommendedName>
        <fullName evidence="9">Zn(2)-C6 fungal-type domain-containing protein</fullName>
    </recommendedName>
</protein>
<reference evidence="10 11" key="1">
    <citation type="submission" date="2021-12" db="EMBL/GenBank/DDBJ databases">
        <title>High titer production of polyol ester of fatty acids by Rhodotorula paludigena BS15 towards product separation-free biomass refinery.</title>
        <authorList>
            <person name="Mano J."/>
            <person name="Ono H."/>
            <person name="Tanaka T."/>
            <person name="Naito K."/>
            <person name="Sushida H."/>
            <person name="Ike M."/>
            <person name="Tokuyasu K."/>
            <person name="Kitaoka M."/>
        </authorList>
    </citation>
    <scope>NUCLEOTIDE SEQUENCE [LARGE SCALE GENOMIC DNA]</scope>
    <source>
        <strain evidence="10 11">BS15</strain>
    </source>
</reference>
<comment type="subcellular location">
    <subcellularLocation>
        <location evidence="1">Nucleus</location>
    </subcellularLocation>
</comment>
<keyword evidence="6" id="KW-0804">Transcription</keyword>
<feature type="compositionally biased region" description="Gly residues" evidence="8">
    <location>
        <begin position="307"/>
        <end position="316"/>
    </location>
</feature>
<evidence type="ECO:0000256" key="7">
    <source>
        <dbReference type="ARBA" id="ARBA00023242"/>
    </source>
</evidence>
<evidence type="ECO:0000313" key="10">
    <source>
        <dbReference type="EMBL" id="GJN87374.1"/>
    </source>
</evidence>
<dbReference type="InterPro" id="IPR036864">
    <property type="entry name" value="Zn2-C6_fun-type_DNA-bd_sf"/>
</dbReference>
<feature type="compositionally biased region" description="Low complexity" evidence="8">
    <location>
        <begin position="28"/>
        <end position="48"/>
    </location>
</feature>
<dbReference type="Pfam" id="PF24990">
    <property type="entry name" value="PAS_13"/>
    <property type="match status" value="1"/>
</dbReference>
<dbReference type="CDD" id="cd00067">
    <property type="entry name" value="GAL4"/>
    <property type="match status" value="1"/>
</dbReference>
<feature type="compositionally biased region" description="Pro residues" evidence="8">
    <location>
        <begin position="12"/>
        <end position="27"/>
    </location>
</feature>
<dbReference type="PANTHER" id="PTHR31986:SF7">
    <property type="entry name" value="REGULATOR OF DRUG SENSITIVITY 2"/>
    <property type="match status" value="1"/>
</dbReference>
<dbReference type="GO" id="GO:0005634">
    <property type="term" value="C:nucleus"/>
    <property type="evidence" value="ECO:0007669"/>
    <property type="project" value="UniProtKB-SubCell"/>
</dbReference>
<dbReference type="InterPro" id="IPR053045">
    <property type="entry name" value="Zinc_cluster_trans_reg"/>
</dbReference>
<evidence type="ECO:0000313" key="11">
    <source>
        <dbReference type="Proteomes" id="UP001342314"/>
    </source>
</evidence>
<keyword evidence="2" id="KW-0479">Metal-binding</keyword>
<dbReference type="EMBL" id="BQKY01000001">
    <property type="protein sequence ID" value="GJN87374.1"/>
    <property type="molecule type" value="Genomic_DNA"/>
</dbReference>
<dbReference type="GO" id="GO:0008270">
    <property type="term" value="F:zinc ion binding"/>
    <property type="evidence" value="ECO:0007669"/>
    <property type="project" value="InterPro"/>
</dbReference>
<keyword evidence="11" id="KW-1185">Reference proteome</keyword>
<dbReference type="GO" id="GO:0000981">
    <property type="term" value="F:DNA-binding transcription factor activity, RNA polymerase II-specific"/>
    <property type="evidence" value="ECO:0007669"/>
    <property type="project" value="InterPro"/>
</dbReference>
<keyword evidence="5" id="KW-0238">DNA-binding</keyword>
<dbReference type="GO" id="GO:0000977">
    <property type="term" value="F:RNA polymerase II transcription regulatory region sequence-specific DNA binding"/>
    <property type="evidence" value="ECO:0007669"/>
    <property type="project" value="TreeGrafter"/>
</dbReference>